<dbReference type="GO" id="GO:0071281">
    <property type="term" value="P:cellular response to iron ion"/>
    <property type="evidence" value="ECO:0007669"/>
    <property type="project" value="TreeGrafter"/>
</dbReference>
<organism evidence="5 6">
    <name type="scientific">Brooklawnia propionicigenes</name>
    <dbReference type="NCBI Taxonomy" id="3041175"/>
    <lineage>
        <taxon>Bacteria</taxon>
        <taxon>Bacillati</taxon>
        <taxon>Actinomycetota</taxon>
        <taxon>Actinomycetes</taxon>
        <taxon>Propionibacteriales</taxon>
        <taxon>Propionibacteriaceae</taxon>
        <taxon>Brooklawnia</taxon>
    </lineage>
</organism>
<accession>A0AAN0K8K5</accession>
<keyword evidence="2 3" id="KW-0732">Signal</keyword>
<dbReference type="SUPFAM" id="SSF53807">
    <property type="entry name" value="Helical backbone' metal receptor"/>
    <property type="match status" value="1"/>
</dbReference>
<dbReference type="AlphaFoldDB" id="A0AAN0K8K5"/>
<dbReference type="KEGG" id="broo:brsh051_04130"/>
<evidence type="ECO:0000256" key="3">
    <source>
        <dbReference type="SAM" id="SignalP"/>
    </source>
</evidence>
<reference evidence="5" key="1">
    <citation type="journal article" date="2024" name="Int. J. Syst. Evol. Microbiol.">
        <title>Brooklawnia propionicigenes sp. nov., a facultatively anaerobic, propionate-producing bacterium isolated from a methanogenic reactor treating waste from cattle farms.</title>
        <authorList>
            <person name="Akita Y."/>
            <person name="Ueki A."/>
            <person name="Tonouchi A."/>
            <person name="Sugawara Y."/>
            <person name="Honma S."/>
            <person name="Kaku N."/>
            <person name="Ueki K."/>
        </authorList>
    </citation>
    <scope>NUCLEOTIDE SEQUENCE</scope>
    <source>
        <strain evidence="5">SH051</strain>
    </source>
</reference>
<dbReference type="CDD" id="cd01143">
    <property type="entry name" value="YvrC"/>
    <property type="match status" value="1"/>
</dbReference>
<feature type="signal peptide" evidence="3">
    <location>
        <begin position="1"/>
        <end position="20"/>
    </location>
</feature>
<dbReference type="Proteomes" id="UP001431656">
    <property type="component" value="Chromosome"/>
</dbReference>
<protein>
    <submittedName>
        <fullName evidence="5">ABC transporter substrate-binding protein</fullName>
    </submittedName>
</protein>
<evidence type="ECO:0000256" key="2">
    <source>
        <dbReference type="ARBA" id="ARBA00022729"/>
    </source>
</evidence>
<dbReference type="Pfam" id="PF01497">
    <property type="entry name" value="Peripla_BP_2"/>
    <property type="match status" value="1"/>
</dbReference>
<dbReference type="PANTHER" id="PTHR30535:SF34">
    <property type="entry name" value="MOLYBDATE-BINDING PROTEIN MOLA"/>
    <property type="match status" value="1"/>
</dbReference>
<dbReference type="InterPro" id="IPR050902">
    <property type="entry name" value="ABC_Transporter_SBP"/>
</dbReference>
<keyword evidence="6" id="KW-1185">Reference proteome</keyword>
<dbReference type="Gene3D" id="3.40.50.1980">
    <property type="entry name" value="Nitrogenase molybdenum iron protein domain"/>
    <property type="match status" value="2"/>
</dbReference>
<name>A0AAN0K8K5_9ACTN</name>
<proteinExistence type="inferred from homology"/>
<feature type="chain" id="PRO_5042952693" evidence="3">
    <location>
        <begin position="21"/>
        <end position="309"/>
    </location>
</feature>
<evidence type="ECO:0000313" key="6">
    <source>
        <dbReference type="Proteomes" id="UP001431656"/>
    </source>
</evidence>
<dbReference type="InterPro" id="IPR054828">
    <property type="entry name" value="Vit_B12_bind_prot"/>
</dbReference>
<sequence length="309" mass="31833">MGALLLAAMLAACGAPNDSASSQPAQSPGASGFPVDVVSGATGSTDTITVDQRPEAIVSLSPTATESLFAIDAGAQVVAVDEQSNYPAEAPVTQLSGYTPNVEAILNYSPDLVITAMPDPDTVASLAAAGVPTLALPPASTLDEAYDQLARLGQATGNTDQAAALVADMKSRIEQAVSAAPDLSGVSYFHELDPTLYTVSSSSFIGEIYGLFGMKSIADAAPGGDAFPQLSEEFVVDANPDVILLADAQCCGVTPESVAQRPGWAEVRAVQQNQVFVLNADIVSRWGPRVVDFVESISSYASQLNLEHA</sequence>
<dbReference type="InterPro" id="IPR002491">
    <property type="entry name" value="ABC_transptr_periplasmic_BD"/>
</dbReference>
<feature type="domain" description="Fe/B12 periplasmic-binding" evidence="4">
    <location>
        <begin position="56"/>
        <end position="308"/>
    </location>
</feature>
<evidence type="ECO:0000313" key="5">
    <source>
        <dbReference type="EMBL" id="BEH01132.1"/>
    </source>
</evidence>
<dbReference type="EMBL" id="AP028056">
    <property type="protein sequence ID" value="BEH01132.1"/>
    <property type="molecule type" value="Genomic_DNA"/>
</dbReference>
<gene>
    <name evidence="5" type="ORF">brsh051_04130</name>
</gene>
<comment type="similarity">
    <text evidence="1">Belongs to the bacterial solute-binding protein 8 family.</text>
</comment>
<evidence type="ECO:0000259" key="4">
    <source>
        <dbReference type="PROSITE" id="PS50983"/>
    </source>
</evidence>
<dbReference type="PROSITE" id="PS50983">
    <property type="entry name" value="FE_B12_PBP"/>
    <property type="match status" value="1"/>
</dbReference>
<dbReference type="PANTHER" id="PTHR30535">
    <property type="entry name" value="VITAMIN B12-BINDING PROTEIN"/>
    <property type="match status" value="1"/>
</dbReference>
<evidence type="ECO:0000256" key="1">
    <source>
        <dbReference type="ARBA" id="ARBA00008814"/>
    </source>
</evidence>
<dbReference type="NCBIfam" id="NF038402">
    <property type="entry name" value="TroA_like"/>
    <property type="match status" value="1"/>
</dbReference>